<dbReference type="InParanoid" id="L9KVJ1"/>
<evidence type="ECO:0000313" key="2">
    <source>
        <dbReference type="Proteomes" id="UP000011518"/>
    </source>
</evidence>
<sequence length="86" mass="9622">MASLQVSEARCWESSVSAGLCLLDRGLAQPFPPLAWRCPGPYTPASCFQMWVVTRYSLVGDDIDSAACEQHSDYKEEEILHMRSLL</sequence>
<dbReference type="AlphaFoldDB" id="L9KVJ1"/>
<accession>L9KVJ1</accession>
<name>L9KVJ1_TUPCH</name>
<proteinExistence type="predicted"/>
<gene>
    <name evidence="1" type="ORF">TREES_T100020539</name>
</gene>
<evidence type="ECO:0000313" key="1">
    <source>
        <dbReference type="EMBL" id="ELW66945.1"/>
    </source>
</evidence>
<dbReference type="Proteomes" id="UP000011518">
    <property type="component" value="Unassembled WGS sequence"/>
</dbReference>
<dbReference type="EMBL" id="KB320634">
    <property type="protein sequence ID" value="ELW66945.1"/>
    <property type="molecule type" value="Genomic_DNA"/>
</dbReference>
<protein>
    <submittedName>
        <fullName evidence="1">Uncharacterized protein</fullName>
    </submittedName>
</protein>
<reference evidence="2" key="2">
    <citation type="journal article" date="2013" name="Nat. Commun.">
        <title>Genome of the Chinese tree shrew.</title>
        <authorList>
            <person name="Fan Y."/>
            <person name="Huang Z.Y."/>
            <person name="Cao C.C."/>
            <person name="Chen C.S."/>
            <person name="Chen Y.X."/>
            <person name="Fan D.D."/>
            <person name="He J."/>
            <person name="Hou H.L."/>
            <person name="Hu L."/>
            <person name="Hu X.T."/>
            <person name="Jiang X.T."/>
            <person name="Lai R."/>
            <person name="Lang Y.S."/>
            <person name="Liang B."/>
            <person name="Liao S.G."/>
            <person name="Mu D."/>
            <person name="Ma Y.Y."/>
            <person name="Niu Y.Y."/>
            <person name="Sun X.Q."/>
            <person name="Xia J.Q."/>
            <person name="Xiao J."/>
            <person name="Xiong Z.Q."/>
            <person name="Xu L."/>
            <person name="Yang L."/>
            <person name="Zhang Y."/>
            <person name="Zhao W."/>
            <person name="Zhao X.D."/>
            <person name="Zheng Y.T."/>
            <person name="Zhou J.M."/>
            <person name="Zhu Y.B."/>
            <person name="Zhang G.J."/>
            <person name="Wang J."/>
            <person name="Yao Y.G."/>
        </authorList>
    </citation>
    <scope>NUCLEOTIDE SEQUENCE [LARGE SCALE GENOMIC DNA]</scope>
</reference>
<reference evidence="2" key="1">
    <citation type="submission" date="2012-07" db="EMBL/GenBank/DDBJ databases">
        <title>Genome of the Chinese tree shrew, a rising model animal genetically related to primates.</title>
        <authorList>
            <person name="Zhang G."/>
            <person name="Fan Y."/>
            <person name="Yao Y."/>
            <person name="Huang Z."/>
        </authorList>
    </citation>
    <scope>NUCLEOTIDE SEQUENCE [LARGE SCALE GENOMIC DNA]</scope>
</reference>
<keyword evidence="2" id="KW-1185">Reference proteome</keyword>
<organism evidence="1 2">
    <name type="scientific">Tupaia chinensis</name>
    <name type="common">Chinese tree shrew</name>
    <name type="synonym">Tupaia belangeri chinensis</name>
    <dbReference type="NCBI Taxonomy" id="246437"/>
    <lineage>
        <taxon>Eukaryota</taxon>
        <taxon>Metazoa</taxon>
        <taxon>Chordata</taxon>
        <taxon>Craniata</taxon>
        <taxon>Vertebrata</taxon>
        <taxon>Euteleostomi</taxon>
        <taxon>Mammalia</taxon>
        <taxon>Eutheria</taxon>
        <taxon>Euarchontoglires</taxon>
        <taxon>Scandentia</taxon>
        <taxon>Tupaiidae</taxon>
        <taxon>Tupaia</taxon>
    </lineage>
</organism>